<evidence type="ECO:0000313" key="2">
    <source>
        <dbReference type="EMBL" id="EZA55433.1"/>
    </source>
</evidence>
<evidence type="ECO:0000313" key="3">
    <source>
        <dbReference type="Proteomes" id="UP000053097"/>
    </source>
</evidence>
<dbReference type="AlphaFoldDB" id="A0A026WHH8"/>
<feature type="non-terminal residue" evidence="2">
    <location>
        <position position="1"/>
    </location>
</feature>
<keyword evidence="3" id="KW-1185">Reference proteome</keyword>
<proteinExistence type="predicted"/>
<feature type="compositionally biased region" description="Polar residues" evidence="1">
    <location>
        <begin position="81"/>
        <end position="99"/>
    </location>
</feature>
<sequence>PLLHKCNHFSRRLATAAAAAAVTGPARLNEGARAAEPSPHPSRPLQVIASERHLPLSHLNGQNLAEIRPRLRVLQAPLGSSLPSLQDTTALQNSYAGRH</sequence>
<gene>
    <name evidence="2" type="ORF">X777_04394</name>
</gene>
<dbReference type="EMBL" id="KK107207">
    <property type="protein sequence ID" value="EZA55433.1"/>
    <property type="molecule type" value="Genomic_DNA"/>
</dbReference>
<feature type="region of interest" description="Disordered" evidence="1">
    <location>
        <begin position="78"/>
        <end position="99"/>
    </location>
</feature>
<reference evidence="2 3" key="1">
    <citation type="journal article" date="2014" name="Curr. Biol.">
        <title>The genome of the clonal raider ant Cerapachys biroi.</title>
        <authorList>
            <person name="Oxley P.R."/>
            <person name="Ji L."/>
            <person name="Fetter-Pruneda I."/>
            <person name="McKenzie S.K."/>
            <person name="Li C."/>
            <person name="Hu H."/>
            <person name="Zhang G."/>
            <person name="Kronauer D.J."/>
        </authorList>
    </citation>
    <scope>NUCLEOTIDE SEQUENCE [LARGE SCALE GENOMIC DNA]</scope>
</reference>
<name>A0A026WHH8_OOCBI</name>
<accession>A0A026WHH8</accession>
<evidence type="ECO:0000256" key="1">
    <source>
        <dbReference type="SAM" id="MobiDB-lite"/>
    </source>
</evidence>
<organism evidence="2 3">
    <name type="scientific">Ooceraea biroi</name>
    <name type="common">Clonal raider ant</name>
    <name type="synonym">Cerapachys biroi</name>
    <dbReference type="NCBI Taxonomy" id="2015173"/>
    <lineage>
        <taxon>Eukaryota</taxon>
        <taxon>Metazoa</taxon>
        <taxon>Ecdysozoa</taxon>
        <taxon>Arthropoda</taxon>
        <taxon>Hexapoda</taxon>
        <taxon>Insecta</taxon>
        <taxon>Pterygota</taxon>
        <taxon>Neoptera</taxon>
        <taxon>Endopterygota</taxon>
        <taxon>Hymenoptera</taxon>
        <taxon>Apocrita</taxon>
        <taxon>Aculeata</taxon>
        <taxon>Formicoidea</taxon>
        <taxon>Formicidae</taxon>
        <taxon>Dorylinae</taxon>
        <taxon>Ooceraea</taxon>
    </lineage>
</organism>
<dbReference type="Proteomes" id="UP000053097">
    <property type="component" value="Unassembled WGS sequence"/>
</dbReference>
<feature type="non-terminal residue" evidence="2">
    <location>
        <position position="99"/>
    </location>
</feature>
<protein>
    <submittedName>
        <fullName evidence="2">Uncharacterized protein</fullName>
    </submittedName>
</protein>